<dbReference type="InterPro" id="IPR016599">
    <property type="entry name" value="UCP012569"/>
</dbReference>
<keyword evidence="5" id="KW-1185">Reference proteome</keyword>
<organism evidence="4 5">
    <name type="scientific">Bacillus mesophilus</name>
    <dbReference type="NCBI Taxonomy" id="1808955"/>
    <lineage>
        <taxon>Bacteria</taxon>
        <taxon>Bacillati</taxon>
        <taxon>Bacillota</taxon>
        <taxon>Bacilli</taxon>
        <taxon>Bacillales</taxon>
        <taxon>Bacillaceae</taxon>
        <taxon>Bacillus</taxon>
    </lineage>
</organism>
<dbReference type="PANTHER" id="PTHR33885:SF4">
    <property type="entry name" value="LMO2487 PROTEIN"/>
    <property type="match status" value="1"/>
</dbReference>
<proteinExistence type="predicted"/>
<dbReference type="Pfam" id="PF22746">
    <property type="entry name" value="SHOCT-like_DUF2089-C"/>
    <property type="match status" value="1"/>
</dbReference>
<gene>
    <name evidence="4" type="ORF">G4D63_10825</name>
</gene>
<comment type="caution">
    <text evidence="4">The sequence shown here is derived from an EMBL/GenBank/DDBJ whole genome shotgun (WGS) entry which is preliminary data.</text>
</comment>
<dbReference type="PIRSF" id="PIRSF012569">
    <property type="entry name" value="UCP012569"/>
    <property type="match status" value="1"/>
</dbReference>
<feature type="domain" description="YvlB/LiaX N-terminal" evidence="3">
    <location>
        <begin position="3"/>
        <end position="31"/>
    </location>
</feature>
<evidence type="ECO:0000259" key="2">
    <source>
        <dbReference type="Pfam" id="PF13349"/>
    </source>
</evidence>
<evidence type="ECO:0000313" key="4">
    <source>
        <dbReference type="EMBL" id="NEY72217.1"/>
    </source>
</evidence>
<dbReference type="Proteomes" id="UP000481043">
    <property type="component" value="Unassembled WGS sequence"/>
</dbReference>
<dbReference type="AlphaFoldDB" id="A0A6M0Q7D7"/>
<dbReference type="InterPro" id="IPR053959">
    <property type="entry name" value="YvlB/LiaX_N"/>
</dbReference>
<feature type="domain" description="DUF4097" evidence="2">
    <location>
        <begin position="115"/>
        <end position="333"/>
    </location>
</feature>
<keyword evidence="1" id="KW-0175">Coiled coil</keyword>
<dbReference type="EMBL" id="JAAIWM010000003">
    <property type="protein sequence ID" value="NEY72217.1"/>
    <property type="molecule type" value="Genomic_DNA"/>
</dbReference>
<evidence type="ECO:0000256" key="1">
    <source>
        <dbReference type="SAM" id="Coils"/>
    </source>
</evidence>
<dbReference type="PANTHER" id="PTHR33885">
    <property type="entry name" value="PHAGE SHOCK PROTEIN C"/>
    <property type="match status" value="1"/>
</dbReference>
<reference evidence="4 5" key="1">
    <citation type="submission" date="2020-02" db="EMBL/GenBank/DDBJ databases">
        <title>Bacillus aquiflavi sp. nov., isolated from yellow water of strong flavor Chinese baijiu in Yibin region of China.</title>
        <authorList>
            <person name="Xie J."/>
        </authorList>
    </citation>
    <scope>NUCLEOTIDE SEQUENCE [LARGE SCALE GENOMIC DNA]</scope>
    <source>
        <strain evidence="4 5">SA4</strain>
    </source>
</reference>
<feature type="coiled-coil region" evidence="1">
    <location>
        <begin position="12"/>
        <end position="46"/>
    </location>
</feature>
<protein>
    <submittedName>
        <fullName evidence="4">DUF4097 domain-containing protein</fullName>
    </submittedName>
</protein>
<name>A0A6M0Q7D7_9BACI</name>
<evidence type="ECO:0000259" key="3">
    <source>
        <dbReference type="Pfam" id="PF22746"/>
    </source>
</evidence>
<evidence type="ECO:0000313" key="5">
    <source>
        <dbReference type="Proteomes" id="UP000481043"/>
    </source>
</evidence>
<dbReference type="InterPro" id="IPR052027">
    <property type="entry name" value="PspC"/>
</dbReference>
<accession>A0A6M0Q7D7</accession>
<dbReference type="InterPro" id="IPR025164">
    <property type="entry name" value="Toastrack_DUF4097"/>
</dbReference>
<dbReference type="Pfam" id="PF13349">
    <property type="entry name" value="DUF4097"/>
    <property type="match status" value="1"/>
</dbReference>
<sequence length="371" mass="41671">MLEERKRILKMVEEGKLSAEEAMALLERLEQDYKAMEEKQESFVTELSTKVDWTEGDSSYQSKSAKSASIKKTVLDFVDKAFKKIKDFDLDFNFGPAVTVNHVFQHSDVYLTDVDIDVANGSVKLVPWTEKDVRVECEAKVYQSESQDDARKTFLQDVLFSIEGGKLRYSVQKKKMKVNAVIFLPKEQYKAISVRLFNGQIDGEQLTVKDFKAKTANGKINLTSFHTDKLEVETANGHITISKINSQKIEAETINGTIKVEGSYKKADLQSFNGNIIGTVSDARCETLLVKSTTGNVDIIVPKNRSMQGEVKTNIGNIQCDIRDTLKKEEKTEVVQKYLKFSTLPLEGTEPLLLDVDTKTGSVLVQEKGVI</sequence>